<dbReference type="PANTHER" id="PTHR11452:SF42">
    <property type="entry name" value="ALPHA-GALACTOSIDASE"/>
    <property type="match status" value="1"/>
</dbReference>
<dbReference type="GO" id="GO:0004557">
    <property type="term" value="F:alpha-galactosidase activity"/>
    <property type="evidence" value="ECO:0007669"/>
    <property type="project" value="UniProtKB-EC"/>
</dbReference>
<dbReference type="PROSITE" id="PS51318">
    <property type="entry name" value="TAT"/>
    <property type="match status" value="1"/>
</dbReference>
<feature type="domain" description="Alpha galactosidase C-terminal" evidence="7">
    <location>
        <begin position="389"/>
        <end position="460"/>
    </location>
</feature>
<dbReference type="PANTHER" id="PTHR11452">
    <property type="entry name" value="ALPHA-GALACTOSIDASE/ALPHA-N-ACETYLGALACTOSAMINIDASE"/>
    <property type="match status" value="1"/>
</dbReference>
<evidence type="ECO:0000313" key="9">
    <source>
        <dbReference type="Proteomes" id="UP000318050"/>
    </source>
</evidence>
<protein>
    <recommendedName>
        <fullName evidence="5">Alpha-galactosidase</fullName>
        <ecNumber evidence="5">3.2.1.22</ecNumber>
    </recommendedName>
    <alternativeName>
        <fullName evidence="5">Melibiase</fullName>
    </alternativeName>
</protein>
<comment type="caution">
    <text evidence="8">The sequence shown here is derived from an EMBL/GenBank/DDBJ whole genome shotgun (WGS) entry which is preliminary data.</text>
</comment>
<dbReference type="Gene3D" id="3.20.20.70">
    <property type="entry name" value="Aldolase class I"/>
    <property type="match status" value="1"/>
</dbReference>
<evidence type="ECO:0000256" key="4">
    <source>
        <dbReference type="ARBA" id="ARBA00023295"/>
    </source>
</evidence>
<dbReference type="Gene3D" id="2.60.40.1180">
    <property type="entry name" value="Golgi alpha-mannosidase II"/>
    <property type="match status" value="1"/>
</dbReference>
<evidence type="ECO:0000259" key="7">
    <source>
        <dbReference type="Pfam" id="PF17801"/>
    </source>
</evidence>
<evidence type="ECO:0000256" key="1">
    <source>
        <dbReference type="ARBA" id="ARBA00009743"/>
    </source>
</evidence>
<evidence type="ECO:0000256" key="2">
    <source>
        <dbReference type="ARBA" id="ARBA00022729"/>
    </source>
</evidence>
<dbReference type="SUPFAM" id="SSF51011">
    <property type="entry name" value="Glycosyl hydrolase domain"/>
    <property type="match status" value="1"/>
</dbReference>
<dbReference type="InterPro" id="IPR041233">
    <property type="entry name" value="Melibiase_C"/>
</dbReference>
<dbReference type="InterPro" id="IPR006311">
    <property type="entry name" value="TAT_signal"/>
</dbReference>
<dbReference type="InterPro" id="IPR013785">
    <property type="entry name" value="Aldolase_TIM"/>
</dbReference>
<evidence type="ECO:0000313" key="8">
    <source>
        <dbReference type="EMBL" id="TWB52258.1"/>
    </source>
</evidence>
<keyword evidence="5" id="KW-1015">Disulfide bond</keyword>
<dbReference type="InterPro" id="IPR017853">
    <property type="entry name" value="GH"/>
</dbReference>
<proteinExistence type="inferred from homology"/>
<feature type="chain" id="PRO_5021891029" description="Alpha-galactosidase" evidence="6">
    <location>
        <begin position="27"/>
        <end position="462"/>
    </location>
</feature>
<accession>A0A560I021</accession>
<keyword evidence="4 5" id="KW-0326">Glycosidase</keyword>
<keyword evidence="3 5" id="KW-0378">Hydrolase</keyword>
<evidence type="ECO:0000256" key="6">
    <source>
        <dbReference type="SAM" id="SignalP"/>
    </source>
</evidence>
<evidence type="ECO:0000256" key="3">
    <source>
        <dbReference type="ARBA" id="ARBA00022801"/>
    </source>
</evidence>
<dbReference type="InterPro" id="IPR002241">
    <property type="entry name" value="Glyco_hydro_27"/>
</dbReference>
<dbReference type="SUPFAM" id="SSF51445">
    <property type="entry name" value="(Trans)glycosidases"/>
    <property type="match status" value="1"/>
</dbReference>
<sequence>MRRSMRRWLRIASLLPTLLAAGTALAAPPPSKAPAPTPPMGWNSWDAYGFTIDEADFKANAGVLATLKPYGWTYAVVDEGWYMADPFGKSLAERQYLLDGNGLLVPVPARFPSAAGGQGFKPLADWLHAQGLKFGLHIVRGIPKQAVERNTPVAGSSFHAADAADTADTCPWDDGNYGVRDSAAGQAYYDSMMAQYARWGLDFLKVDCIADHPYKVSEIRQISSAIAKTGRPIVLSLSPGPTNLSHADEISRYGQMWRITNDVWDGWTFPHDKPTDGFPYGLRDLFDVLPGWAPHAKHGRWPDADMLPIGALEPHPGWGDPRTSRLTADEQRTQVTLWAIARSPLILGANLTKLDEATRALITNRAVIQVDQTATESHPVTDLPAGFENARVWLATGAKGQRYLALFNLDDKPSTLAASWGKLGLAGGNLTAHDLWTGKALPAADSLNVTLPAHGSALYEVK</sequence>
<dbReference type="GO" id="GO:0005975">
    <property type="term" value="P:carbohydrate metabolic process"/>
    <property type="evidence" value="ECO:0007669"/>
    <property type="project" value="InterPro"/>
</dbReference>
<organism evidence="8 9">
    <name type="scientific">Nitrospirillum amazonense</name>
    <dbReference type="NCBI Taxonomy" id="28077"/>
    <lineage>
        <taxon>Bacteria</taxon>
        <taxon>Pseudomonadati</taxon>
        <taxon>Pseudomonadota</taxon>
        <taxon>Alphaproteobacteria</taxon>
        <taxon>Rhodospirillales</taxon>
        <taxon>Azospirillaceae</taxon>
        <taxon>Nitrospirillum</taxon>
    </lineage>
</organism>
<dbReference type="EC" id="3.2.1.22" evidence="5"/>
<name>A0A560I021_9PROT</name>
<evidence type="ECO:0000256" key="5">
    <source>
        <dbReference type="RuleBase" id="RU361168"/>
    </source>
</evidence>
<reference evidence="8 9" key="1">
    <citation type="submission" date="2019-06" db="EMBL/GenBank/DDBJ databases">
        <title>Genomic Encyclopedia of Type Strains, Phase IV (KMG-V): Genome sequencing to study the core and pangenomes of soil and plant-associated prokaryotes.</title>
        <authorList>
            <person name="Whitman W."/>
        </authorList>
    </citation>
    <scope>NUCLEOTIDE SEQUENCE [LARGE SCALE GENOMIC DNA]</scope>
    <source>
        <strain evidence="8 9">BR 11140</strain>
    </source>
</reference>
<comment type="similarity">
    <text evidence="1 5">Belongs to the glycosyl hydrolase 27 family.</text>
</comment>
<dbReference type="CDD" id="cd14792">
    <property type="entry name" value="GH27"/>
    <property type="match status" value="1"/>
</dbReference>
<dbReference type="InterPro" id="IPR013780">
    <property type="entry name" value="Glyco_hydro_b"/>
</dbReference>
<dbReference type="AlphaFoldDB" id="A0A560I021"/>
<dbReference type="EMBL" id="VITT01000019">
    <property type="protein sequence ID" value="TWB52258.1"/>
    <property type="molecule type" value="Genomic_DNA"/>
</dbReference>
<gene>
    <name evidence="8" type="ORF">FBZ92_119121</name>
</gene>
<dbReference type="Pfam" id="PF16499">
    <property type="entry name" value="Melibiase_2"/>
    <property type="match status" value="1"/>
</dbReference>
<comment type="catalytic activity">
    <reaction evidence="5">
        <text>Hydrolysis of terminal, non-reducing alpha-D-galactose residues in alpha-D-galactosides, including galactose oligosaccharides, galactomannans and galactolipids.</text>
        <dbReference type="EC" id="3.2.1.22"/>
    </reaction>
</comment>
<dbReference type="Pfam" id="PF17801">
    <property type="entry name" value="Melibiase_C"/>
    <property type="match status" value="1"/>
</dbReference>
<feature type="signal peptide" evidence="6">
    <location>
        <begin position="1"/>
        <end position="26"/>
    </location>
</feature>
<keyword evidence="2 6" id="KW-0732">Signal</keyword>
<dbReference type="Proteomes" id="UP000318050">
    <property type="component" value="Unassembled WGS sequence"/>
</dbReference>
<dbReference type="PRINTS" id="PR00740">
    <property type="entry name" value="GLHYDRLASE27"/>
</dbReference>